<dbReference type="AlphaFoldDB" id="A0A9J5W853"/>
<evidence type="ECO:0000313" key="2">
    <source>
        <dbReference type="EMBL" id="KAG5571781.1"/>
    </source>
</evidence>
<keyword evidence="1" id="KW-0812">Transmembrane</keyword>
<dbReference type="OrthoDB" id="1303182at2759"/>
<keyword evidence="1" id="KW-0472">Membrane</keyword>
<feature type="transmembrane region" description="Helical" evidence="1">
    <location>
        <begin position="85"/>
        <end position="103"/>
    </location>
</feature>
<keyword evidence="3" id="KW-1185">Reference proteome</keyword>
<dbReference type="EMBL" id="JACXVP010000012">
    <property type="protein sequence ID" value="KAG5571781.1"/>
    <property type="molecule type" value="Genomic_DNA"/>
</dbReference>
<comment type="caution">
    <text evidence="2">The sequence shown here is derived from an EMBL/GenBank/DDBJ whole genome shotgun (WGS) entry which is preliminary data.</text>
</comment>
<gene>
    <name evidence="2" type="ORF">H5410_061547</name>
</gene>
<feature type="non-terminal residue" evidence="2">
    <location>
        <position position="236"/>
    </location>
</feature>
<evidence type="ECO:0000256" key="1">
    <source>
        <dbReference type="SAM" id="Phobius"/>
    </source>
</evidence>
<reference evidence="2 3" key="1">
    <citation type="submission" date="2020-09" db="EMBL/GenBank/DDBJ databases">
        <title>De no assembly of potato wild relative species, Solanum commersonii.</title>
        <authorList>
            <person name="Cho K."/>
        </authorList>
    </citation>
    <scope>NUCLEOTIDE SEQUENCE [LARGE SCALE GENOMIC DNA]</scope>
    <source>
        <strain evidence="2">LZ3.2</strain>
        <tissue evidence="2">Leaf</tissue>
    </source>
</reference>
<protein>
    <submittedName>
        <fullName evidence="2">Uncharacterized protein</fullName>
    </submittedName>
</protein>
<proteinExistence type="predicted"/>
<organism evidence="2 3">
    <name type="scientific">Solanum commersonii</name>
    <name type="common">Commerson's wild potato</name>
    <name type="synonym">Commerson's nightshade</name>
    <dbReference type="NCBI Taxonomy" id="4109"/>
    <lineage>
        <taxon>Eukaryota</taxon>
        <taxon>Viridiplantae</taxon>
        <taxon>Streptophyta</taxon>
        <taxon>Embryophyta</taxon>
        <taxon>Tracheophyta</taxon>
        <taxon>Spermatophyta</taxon>
        <taxon>Magnoliopsida</taxon>
        <taxon>eudicotyledons</taxon>
        <taxon>Gunneridae</taxon>
        <taxon>Pentapetalae</taxon>
        <taxon>asterids</taxon>
        <taxon>lamiids</taxon>
        <taxon>Solanales</taxon>
        <taxon>Solanaceae</taxon>
        <taxon>Solanoideae</taxon>
        <taxon>Solaneae</taxon>
        <taxon>Solanum</taxon>
    </lineage>
</organism>
<sequence length="236" mass="27812">TYFQCKLHGRRTIQVEDFGRVHAIVYENACNFFRWRDREDVDIRSRFIILRLTKRIKELEIYDESHIKRSNKWVMKEKKTKCCNNWKVIFVLIVVVLFLFLSITKKKNIVEDGKFLCIKCSNVATYYACGATYESNIATYHPSVVTCDSNVATDDPCVATYETNVVTYDLYVATNDFSVATYASNVATYHPYVARFDHMRHMLLQMTHMTYVLLQMTYMLLQMPQMLQHITLCRNI</sequence>
<evidence type="ECO:0000313" key="3">
    <source>
        <dbReference type="Proteomes" id="UP000824120"/>
    </source>
</evidence>
<keyword evidence="1" id="KW-1133">Transmembrane helix</keyword>
<dbReference type="Proteomes" id="UP000824120">
    <property type="component" value="Chromosome 12"/>
</dbReference>
<accession>A0A9J5W853</accession>
<name>A0A9J5W853_SOLCO</name>